<evidence type="ECO:0000313" key="4">
    <source>
        <dbReference type="Proteomes" id="UP000054698"/>
    </source>
</evidence>
<dbReference type="RefSeq" id="WP_058445456.1">
    <property type="nucleotide sequence ID" value="NZ_CAAAHT010000037.1"/>
</dbReference>
<evidence type="ECO:0000313" key="3">
    <source>
        <dbReference type="EMBL" id="SPX62318.1"/>
    </source>
</evidence>
<organism evidence="2 4">
    <name type="scientific">Legionella feeleii</name>
    <dbReference type="NCBI Taxonomy" id="453"/>
    <lineage>
        <taxon>Bacteria</taxon>
        <taxon>Pseudomonadati</taxon>
        <taxon>Pseudomonadota</taxon>
        <taxon>Gammaproteobacteria</taxon>
        <taxon>Legionellales</taxon>
        <taxon>Legionellaceae</taxon>
        <taxon>Legionella</taxon>
    </lineage>
</organism>
<dbReference type="InterPro" id="IPR018729">
    <property type="entry name" value="DUF2269_transmembrane"/>
</dbReference>
<keyword evidence="1" id="KW-0812">Transmembrane</keyword>
<dbReference type="STRING" id="453.Lfee_1508"/>
<gene>
    <name evidence="2" type="ORF">Lfee_1508</name>
    <name evidence="3" type="ORF">NCTC12022_03076</name>
</gene>
<feature type="transmembrane region" description="Helical" evidence="1">
    <location>
        <begin position="12"/>
        <end position="32"/>
    </location>
</feature>
<dbReference type="EMBL" id="UASS01000037">
    <property type="protein sequence ID" value="SPX62318.1"/>
    <property type="molecule type" value="Genomic_DNA"/>
</dbReference>
<feature type="transmembrane region" description="Helical" evidence="1">
    <location>
        <begin position="130"/>
        <end position="150"/>
    </location>
</feature>
<protein>
    <submittedName>
        <fullName evidence="2">Integral membrane protein</fullName>
    </submittedName>
</protein>
<dbReference type="AlphaFoldDB" id="A0A0W0TSG8"/>
<keyword evidence="4" id="KW-1185">Reference proteome</keyword>
<dbReference type="Proteomes" id="UP000251942">
    <property type="component" value="Unassembled WGS sequence"/>
</dbReference>
<name>A0A0W0TSG8_9GAMM</name>
<proteinExistence type="predicted"/>
<accession>A0A0W0TSG8</accession>
<feature type="transmembrane region" description="Helical" evidence="1">
    <location>
        <begin position="52"/>
        <end position="73"/>
    </location>
</feature>
<sequence>MLYLWLKYIHILSSTLLFGTGLGTACVLLYGHSTKNISTMAVCNQYVVLVDWLFTGFSGFIQALTGFWMVYLAGYSFKSLWIWGAITGYTFTACCWFPVVYFQIKLRNIIITCIKNKTPLPAEYHYYFRWWFVLGWPAFISLLIVFYFMIMKPM</sequence>
<dbReference type="OrthoDB" id="9786302at2"/>
<reference evidence="2 4" key="1">
    <citation type="submission" date="2015-11" db="EMBL/GenBank/DDBJ databases">
        <title>Genomic analysis of 38 Legionella species identifies large and diverse effector repertoires.</title>
        <authorList>
            <person name="Burstein D."/>
            <person name="Amaro F."/>
            <person name="Zusman T."/>
            <person name="Lifshitz Z."/>
            <person name="Cohen O."/>
            <person name="Gilbert J.A."/>
            <person name="Pupko T."/>
            <person name="Shuman H.A."/>
            <person name="Segal G."/>
        </authorList>
    </citation>
    <scope>NUCLEOTIDE SEQUENCE [LARGE SCALE GENOMIC DNA]</scope>
    <source>
        <strain evidence="2 4">WO-44C</strain>
    </source>
</reference>
<evidence type="ECO:0000313" key="5">
    <source>
        <dbReference type="Proteomes" id="UP000251942"/>
    </source>
</evidence>
<dbReference type="PROSITE" id="PS51257">
    <property type="entry name" value="PROKAR_LIPOPROTEIN"/>
    <property type="match status" value="1"/>
</dbReference>
<keyword evidence="1" id="KW-0472">Membrane</keyword>
<feature type="transmembrane region" description="Helical" evidence="1">
    <location>
        <begin position="80"/>
        <end position="99"/>
    </location>
</feature>
<reference evidence="3 5" key="2">
    <citation type="submission" date="2018-06" db="EMBL/GenBank/DDBJ databases">
        <authorList>
            <consortium name="Pathogen Informatics"/>
            <person name="Doyle S."/>
        </authorList>
    </citation>
    <scope>NUCLEOTIDE SEQUENCE [LARGE SCALE GENOMIC DNA]</scope>
    <source>
        <strain evidence="3 5">NCTC12022</strain>
    </source>
</reference>
<dbReference type="Proteomes" id="UP000054698">
    <property type="component" value="Unassembled WGS sequence"/>
</dbReference>
<dbReference type="EMBL" id="LNYB01000068">
    <property type="protein sequence ID" value="KTC98551.1"/>
    <property type="molecule type" value="Genomic_DNA"/>
</dbReference>
<evidence type="ECO:0000256" key="1">
    <source>
        <dbReference type="SAM" id="Phobius"/>
    </source>
</evidence>
<evidence type="ECO:0000313" key="2">
    <source>
        <dbReference type="EMBL" id="KTC98551.1"/>
    </source>
</evidence>
<dbReference type="PATRIC" id="fig|453.4.peg.1653"/>
<keyword evidence="1" id="KW-1133">Transmembrane helix</keyword>
<dbReference type="Pfam" id="PF10027">
    <property type="entry name" value="DUF2269"/>
    <property type="match status" value="1"/>
</dbReference>